<dbReference type="SUPFAM" id="SSF56815">
    <property type="entry name" value="Sec1/munc18-like (SM) proteins"/>
    <property type="match status" value="1"/>
</dbReference>
<sequence>MAAPSVKGFPDSQRLKILAKDEFTSLLDQMPGRKDLVIDGELMKPLDRIASVSLLKERAKERQNMRQTKKVIEEELLKFHFERAVEEDTHFIPRKLFLSSVEIFKTVPKLENAASKVVKDGQSSSTSTSHL</sequence>
<accession>A0A8W8I370</accession>
<dbReference type="InterPro" id="IPR036045">
    <property type="entry name" value="Sec1-like_sf"/>
</dbReference>
<keyword evidence="2" id="KW-1185">Reference proteome</keyword>
<evidence type="ECO:0000313" key="2">
    <source>
        <dbReference type="Proteomes" id="UP000005408"/>
    </source>
</evidence>
<evidence type="ECO:0000313" key="1">
    <source>
        <dbReference type="EnsemblMetazoa" id="G12089.1:cds"/>
    </source>
</evidence>
<reference evidence="1" key="1">
    <citation type="submission" date="2022-08" db="UniProtKB">
        <authorList>
            <consortium name="EnsemblMetazoa"/>
        </authorList>
    </citation>
    <scope>IDENTIFICATION</scope>
    <source>
        <strain evidence="1">05x7-T-G4-1.051#20</strain>
    </source>
</reference>
<dbReference type="InterPro" id="IPR043154">
    <property type="entry name" value="Sec-1-like_dom1"/>
</dbReference>
<protein>
    <submittedName>
        <fullName evidence="1">Uncharacterized protein</fullName>
    </submittedName>
</protein>
<name>A0A8W8I370_MAGGI</name>
<dbReference type="EnsemblMetazoa" id="G12089.1">
    <property type="protein sequence ID" value="G12089.1:cds"/>
    <property type="gene ID" value="G12089"/>
</dbReference>
<dbReference type="AlphaFoldDB" id="A0A8W8I370"/>
<proteinExistence type="predicted"/>
<organism evidence="1 2">
    <name type="scientific">Magallana gigas</name>
    <name type="common">Pacific oyster</name>
    <name type="synonym">Crassostrea gigas</name>
    <dbReference type="NCBI Taxonomy" id="29159"/>
    <lineage>
        <taxon>Eukaryota</taxon>
        <taxon>Metazoa</taxon>
        <taxon>Spiralia</taxon>
        <taxon>Lophotrochozoa</taxon>
        <taxon>Mollusca</taxon>
        <taxon>Bivalvia</taxon>
        <taxon>Autobranchia</taxon>
        <taxon>Pteriomorphia</taxon>
        <taxon>Ostreida</taxon>
        <taxon>Ostreoidea</taxon>
        <taxon>Ostreidae</taxon>
        <taxon>Magallana</taxon>
    </lineage>
</organism>
<dbReference type="Gene3D" id="3.40.50.2060">
    <property type="match status" value="1"/>
</dbReference>
<dbReference type="Proteomes" id="UP000005408">
    <property type="component" value="Unassembled WGS sequence"/>
</dbReference>